<protein>
    <submittedName>
        <fullName evidence="1">Uncharacterized protein</fullName>
    </submittedName>
</protein>
<reference evidence="1" key="1">
    <citation type="submission" date="2014-11" db="EMBL/GenBank/DDBJ databases">
        <authorList>
            <person name="Amaro Gonzalez C."/>
        </authorList>
    </citation>
    <scope>NUCLEOTIDE SEQUENCE</scope>
</reference>
<organism evidence="1">
    <name type="scientific">Anguilla anguilla</name>
    <name type="common">European freshwater eel</name>
    <name type="synonym">Muraena anguilla</name>
    <dbReference type="NCBI Taxonomy" id="7936"/>
    <lineage>
        <taxon>Eukaryota</taxon>
        <taxon>Metazoa</taxon>
        <taxon>Chordata</taxon>
        <taxon>Craniata</taxon>
        <taxon>Vertebrata</taxon>
        <taxon>Euteleostomi</taxon>
        <taxon>Actinopterygii</taxon>
        <taxon>Neopterygii</taxon>
        <taxon>Teleostei</taxon>
        <taxon>Anguilliformes</taxon>
        <taxon>Anguillidae</taxon>
        <taxon>Anguilla</taxon>
    </lineage>
</organism>
<sequence length="38" mass="4226">MPSLAVKTSDSLSLFIQSLSPGDFFFFCLPTSKKKRNS</sequence>
<name>A0A0E9W9J7_ANGAN</name>
<reference evidence="1" key="2">
    <citation type="journal article" date="2015" name="Fish Shellfish Immunol.">
        <title>Early steps in the European eel (Anguilla anguilla)-Vibrio vulnificus interaction in the gills: Role of the RtxA13 toxin.</title>
        <authorList>
            <person name="Callol A."/>
            <person name="Pajuelo D."/>
            <person name="Ebbesson L."/>
            <person name="Teles M."/>
            <person name="MacKenzie S."/>
            <person name="Amaro C."/>
        </authorList>
    </citation>
    <scope>NUCLEOTIDE SEQUENCE</scope>
</reference>
<accession>A0A0E9W9J7</accession>
<evidence type="ECO:0000313" key="1">
    <source>
        <dbReference type="EMBL" id="JAH86168.1"/>
    </source>
</evidence>
<dbReference type="EMBL" id="GBXM01022409">
    <property type="protein sequence ID" value="JAH86168.1"/>
    <property type="molecule type" value="Transcribed_RNA"/>
</dbReference>
<proteinExistence type="predicted"/>
<dbReference type="AlphaFoldDB" id="A0A0E9W9J7"/>